<feature type="region of interest" description="Disordered" evidence="1">
    <location>
        <begin position="154"/>
        <end position="184"/>
    </location>
</feature>
<feature type="region of interest" description="Disordered" evidence="1">
    <location>
        <begin position="338"/>
        <end position="377"/>
    </location>
</feature>
<dbReference type="AlphaFoldDB" id="A0A4Y7TE48"/>
<feature type="compositionally biased region" description="Low complexity" evidence="1">
    <location>
        <begin position="411"/>
        <end position="454"/>
    </location>
</feature>
<feature type="compositionally biased region" description="Polar residues" evidence="1">
    <location>
        <begin position="155"/>
        <end position="168"/>
    </location>
</feature>
<organism evidence="3 4">
    <name type="scientific">Coprinellus micaceus</name>
    <name type="common">Glistening ink-cap mushroom</name>
    <name type="synonym">Coprinus micaceus</name>
    <dbReference type="NCBI Taxonomy" id="71717"/>
    <lineage>
        <taxon>Eukaryota</taxon>
        <taxon>Fungi</taxon>
        <taxon>Dikarya</taxon>
        <taxon>Basidiomycota</taxon>
        <taxon>Agaricomycotina</taxon>
        <taxon>Agaricomycetes</taxon>
        <taxon>Agaricomycetidae</taxon>
        <taxon>Agaricales</taxon>
        <taxon>Agaricineae</taxon>
        <taxon>Psathyrellaceae</taxon>
        <taxon>Coprinellus</taxon>
    </lineage>
</organism>
<evidence type="ECO:0000313" key="4">
    <source>
        <dbReference type="Proteomes" id="UP000298030"/>
    </source>
</evidence>
<dbReference type="EMBL" id="QPFP01000015">
    <property type="protein sequence ID" value="TEB32453.1"/>
    <property type="molecule type" value="Genomic_DNA"/>
</dbReference>
<evidence type="ECO:0000313" key="3">
    <source>
        <dbReference type="EMBL" id="TEB32453.1"/>
    </source>
</evidence>
<evidence type="ECO:0000256" key="1">
    <source>
        <dbReference type="SAM" id="MobiDB-lite"/>
    </source>
</evidence>
<accession>A0A4Y7TE48</accession>
<name>A0A4Y7TE48_COPMI</name>
<evidence type="ECO:0000256" key="2">
    <source>
        <dbReference type="SAM" id="Phobius"/>
    </source>
</evidence>
<keyword evidence="2" id="KW-0472">Membrane</keyword>
<comment type="caution">
    <text evidence="3">The sequence shown here is derived from an EMBL/GenBank/DDBJ whole genome shotgun (WGS) entry which is preliminary data.</text>
</comment>
<dbReference type="Proteomes" id="UP000298030">
    <property type="component" value="Unassembled WGS sequence"/>
</dbReference>
<sequence>MALQALPGSVLERIAYHVVVAGDPPPPSTTMGTKTDKGPTDAAAAYLYTPPPSLPPSLLAGIARLPPFLRTCRAIYEALSPGMPSAGRMGMRIPSGANWRRWGYVRRRKGADDEEGWDRDVGGATNEGLTAHFVQAVRTLRFFQRAAGEIGIPVPSSSAPIHPSLQSNPTPTTSPAPPPTEKETTLAPLYDPAIEHTLVTTFILMLEDDGKNHHQLRLVRHGGVCIGLCIGLFCIYIYIYFDCDCDVDFAPGRTHGHDPRHQYQPHQQIKFNDGWPVENVLNTAAVWCVWLFTTEEKVHSESLPVREALVRLVLPFVLCPYRYASALVPPTHYTLPLPASSPSSSSSSSSLPPASASPPSSAFHTEAPSEEEVYQKPLSTHTAHGQFPVYHSFPANAVPPPALVVPSHAHTPPAAATQTQATTTAATATTTATATTAAPAQAQAATAQGQGQAEVEVEEEAQPTQVPSNATRPDAAPTPSLSDRPPPPDANDNSSEDDAGANGASWGS</sequence>
<reference evidence="3 4" key="1">
    <citation type="journal article" date="2019" name="Nat. Ecol. Evol.">
        <title>Megaphylogeny resolves global patterns of mushroom evolution.</title>
        <authorList>
            <person name="Varga T."/>
            <person name="Krizsan K."/>
            <person name="Foldi C."/>
            <person name="Dima B."/>
            <person name="Sanchez-Garcia M."/>
            <person name="Sanchez-Ramirez S."/>
            <person name="Szollosi G.J."/>
            <person name="Szarkandi J.G."/>
            <person name="Papp V."/>
            <person name="Albert L."/>
            <person name="Andreopoulos W."/>
            <person name="Angelini C."/>
            <person name="Antonin V."/>
            <person name="Barry K.W."/>
            <person name="Bougher N.L."/>
            <person name="Buchanan P."/>
            <person name="Buyck B."/>
            <person name="Bense V."/>
            <person name="Catcheside P."/>
            <person name="Chovatia M."/>
            <person name="Cooper J."/>
            <person name="Damon W."/>
            <person name="Desjardin D."/>
            <person name="Finy P."/>
            <person name="Geml J."/>
            <person name="Haridas S."/>
            <person name="Hughes K."/>
            <person name="Justo A."/>
            <person name="Karasinski D."/>
            <person name="Kautmanova I."/>
            <person name="Kiss B."/>
            <person name="Kocsube S."/>
            <person name="Kotiranta H."/>
            <person name="LaButti K.M."/>
            <person name="Lechner B.E."/>
            <person name="Liimatainen K."/>
            <person name="Lipzen A."/>
            <person name="Lukacs Z."/>
            <person name="Mihaltcheva S."/>
            <person name="Morgado L.N."/>
            <person name="Niskanen T."/>
            <person name="Noordeloos M.E."/>
            <person name="Ohm R.A."/>
            <person name="Ortiz-Santana B."/>
            <person name="Ovrebo C."/>
            <person name="Racz N."/>
            <person name="Riley R."/>
            <person name="Savchenko A."/>
            <person name="Shiryaev A."/>
            <person name="Soop K."/>
            <person name="Spirin V."/>
            <person name="Szebenyi C."/>
            <person name="Tomsovsky M."/>
            <person name="Tulloss R.E."/>
            <person name="Uehling J."/>
            <person name="Grigoriev I.V."/>
            <person name="Vagvolgyi C."/>
            <person name="Papp T."/>
            <person name="Martin F.M."/>
            <person name="Miettinen O."/>
            <person name="Hibbett D.S."/>
            <person name="Nagy L.G."/>
        </authorList>
    </citation>
    <scope>NUCLEOTIDE SEQUENCE [LARGE SCALE GENOMIC DNA]</scope>
    <source>
        <strain evidence="3 4">FP101781</strain>
    </source>
</reference>
<keyword evidence="2" id="KW-1133">Transmembrane helix</keyword>
<gene>
    <name evidence="3" type="ORF">FA13DRAFT_1790760</name>
</gene>
<dbReference type="OrthoDB" id="3068823at2759"/>
<feature type="transmembrane region" description="Helical" evidence="2">
    <location>
        <begin position="221"/>
        <end position="241"/>
    </location>
</feature>
<proteinExistence type="predicted"/>
<dbReference type="STRING" id="71717.A0A4Y7TE48"/>
<feature type="region of interest" description="Disordered" evidence="1">
    <location>
        <begin position="403"/>
        <end position="508"/>
    </location>
</feature>
<keyword evidence="2" id="KW-0812">Transmembrane</keyword>
<keyword evidence="4" id="KW-1185">Reference proteome</keyword>
<feature type="compositionally biased region" description="Low complexity" evidence="1">
    <location>
        <begin position="338"/>
        <end position="362"/>
    </location>
</feature>
<protein>
    <submittedName>
        <fullName evidence="3">Uncharacterized protein</fullName>
    </submittedName>
</protein>